<keyword evidence="8" id="KW-1185">Reference proteome</keyword>
<dbReference type="InterPro" id="IPR001789">
    <property type="entry name" value="Sig_transdc_resp-reg_receiver"/>
</dbReference>
<evidence type="ECO:0000259" key="5">
    <source>
        <dbReference type="PROSITE" id="PS01124"/>
    </source>
</evidence>
<dbReference type="Gene3D" id="1.10.10.60">
    <property type="entry name" value="Homeodomain-like"/>
    <property type="match status" value="2"/>
</dbReference>
<evidence type="ECO:0000313" key="8">
    <source>
        <dbReference type="Proteomes" id="UP001465426"/>
    </source>
</evidence>
<dbReference type="Pfam" id="PF12833">
    <property type="entry name" value="HTH_18"/>
    <property type="match status" value="1"/>
</dbReference>
<name>A0ABV1EY81_9BACI</name>
<evidence type="ECO:0000256" key="4">
    <source>
        <dbReference type="PROSITE-ProRule" id="PRU00169"/>
    </source>
</evidence>
<feature type="modified residue" description="4-aspartylphosphate" evidence="4">
    <location>
        <position position="56"/>
    </location>
</feature>
<dbReference type="Gene3D" id="3.40.50.2300">
    <property type="match status" value="1"/>
</dbReference>
<dbReference type="SMART" id="SM00448">
    <property type="entry name" value="REC"/>
    <property type="match status" value="1"/>
</dbReference>
<proteinExistence type="predicted"/>
<evidence type="ECO:0000313" key="7">
    <source>
        <dbReference type="EMBL" id="MEQ2466047.1"/>
    </source>
</evidence>
<dbReference type="SUPFAM" id="SSF52172">
    <property type="entry name" value="CheY-like"/>
    <property type="match status" value="1"/>
</dbReference>
<feature type="domain" description="Response regulatory" evidence="6">
    <location>
        <begin position="4"/>
        <end position="121"/>
    </location>
</feature>
<evidence type="ECO:0000256" key="1">
    <source>
        <dbReference type="ARBA" id="ARBA00023015"/>
    </source>
</evidence>
<evidence type="ECO:0000256" key="2">
    <source>
        <dbReference type="ARBA" id="ARBA00023125"/>
    </source>
</evidence>
<dbReference type="CDD" id="cd17536">
    <property type="entry name" value="REC_YesN-like"/>
    <property type="match status" value="1"/>
</dbReference>
<dbReference type="InterPro" id="IPR018062">
    <property type="entry name" value="HTH_AraC-typ_CS"/>
</dbReference>
<reference evidence="7 8" key="1">
    <citation type="submission" date="2024-03" db="EMBL/GenBank/DDBJ databases">
        <title>Human intestinal bacterial collection.</title>
        <authorList>
            <person name="Pauvert C."/>
            <person name="Hitch T.C.A."/>
            <person name="Clavel T."/>
        </authorList>
    </citation>
    <scope>NUCLEOTIDE SEQUENCE [LARGE SCALE GENOMIC DNA]</scope>
    <source>
        <strain evidence="7 8">CLA-SR-H024</strain>
    </source>
</reference>
<gene>
    <name evidence="7" type="ORF">WMO63_10265</name>
</gene>
<dbReference type="PROSITE" id="PS01124">
    <property type="entry name" value="HTH_ARAC_FAMILY_2"/>
    <property type="match status" value="1"/>
</dbReference>
<protein>
    <submittedName>
        <fullName evidence="7">Response regulator</fullName>
    </submittedName>
</protein>
<keyword evidence="3" id="KW-0804">Transcription</keyword>
<dbReference type="SUPFAM" id="SSF46689">
    <property type="entry name" value="Homeodomain-like"/>
    <property type="match status" value="2"/>
</dbReference>
<dbReference type="EMBL" id="JBBMFN010000020">
    <property type="protein sequence ID" value="MEQ2466047.1"/>
    <property type="molecule type" value="Genomic_DNA"/>
</dbReference>
<dbReference type="Pfam" id="PF00072">
    <property type="entry name" value="Response_reg"/>
    <property type="match status" value="1"/>
</dbReference>
<feature type="domain" description="HTH araC/xylS-type" evidence="5">
    <location>
        <begin position="151"/>
        <end position="249"/>
    </location>
</feature>
<dbReference type="PROSITE" id="PS00041">
    <property type="entry name" value="HTH_ARAC_FAMILY_1"/>
    <property type="match status" value="1"/>
</dbReference>
<organism evidence="7 8">
    <name type="scientific">Niallia hominis</name>
    <dbReference type="NCBI Taxonomy" id="3133173"/>
    <lineage>
        <taxon>Bacteria</taxon>
        <taxon>Bacillati</taxon>
        <taxon>Bacillota</taxon>
        <taxon>Bacilli</taxon>
        <taxon>Bacillales</taxon>
        <taxon>Bacillaceae</taxon>
        <taxon>Niallia</taxon>
    </lineage>
</organism>
<dbReference type="InterPro" id="IPR009057">
    <property type="entry name" value="Homeodomain-like_sf"/>
</dbReference>
<dbReference type="PROSITE" id="PS50110">
    <property type="entry name" value="RESPONSE_REGULATORY"/>
    <property type="match status" value="1"/>
</dbReference>
<comment type="caution">
    <text evidence="7">The sequence shown here is derived from an EMBL/GenBank/DDBJ whole genome shotgun (WGS) entry which is preliminary data.</text>
</comment>
<dbReference type="Proteomes" id="UP001465426">
    <property type="component" value="Unassembled WGS sequence"/>
</dbReference>
<keyword evidence="1" id="KW-0805">Transcription regulation</keyword>
<dbReference type="PANTHER" id="PTHR43280:SF10">
    <property type="entry name" value="REGULATORY PROTEIN POCR"/>
    <property type="match status" value="1"/>
</dbReference>
<dbReference type="RefSeq" id="WP_349204698.1">
    <property type="nucleotide sequence ID" value="NZ_JBBMFN010000020.1"/>
</dbReference>
<dbReference type="InterPro" id="IPR011006">
    <property type="entry name" value="CheY-like_superfamily"/>
</dbReference>
<sequence>MCVRLMIVEDENLEKKALRKIITSRFPEIQIVAEPSTGYEALKEAKQTKPDIIFMDIGLPELDGLSVQEELVDFLPKSQTIVLTAYSDFEYAHKALKIHVADYLLKPVRKELVIQAIDKVLSTIKNDDKPVYTKEKNTPILSVENSHPAIQKAIDLVTQKYKTDIKVKDIAKELYLNPQYFSRLFKKEMNISFMGYLLQYRLEKAKEMLKETDLPIYAISQKCGFTDSAYFCKKFLQQIGTTPLKYRKTSLL</sequence>
<dbReference type="InterPro" id="IPR018060">
    <property type="entry name" value="HTH_AraC"/>
</dbReference>
<evidence type="ECO:0000256" key="3">
    <source>
        <dbReference type="ARBA" id="ARBA00023163"/>
    </source>
</evidence>
<dbReference type="PANTHER" id="PTHR43280">
    <property type="entry name" value="ARAC-FAMILY TRANSCRIPTIONAL REGULATOR"/>
    <property type="match status" value="1"/>
</dbReference>
<keyword evidence="4" id="KW-0597">Phosphoprotein</keyword>
<accession>A0ABV1EY81</accession>
<dbReference type="SMART" id="SM00342">
    <property type="entry name" value="HTH_ARAC"/>
    <property type="match status" value="1"/>
</dbReference>
<evidence type="ECO:0000259" key="6">
    <source>
        <dbReference type="PROSITE" id="PS50110"/>
    </source>
</evidence>
<keyword evidence="2" id="KW-0238">DNA-binding</keyword>